<protein>
    <submittedName>
        <fullName evidence="4">Uncharacterized protein</fullName>
    </submittedName>
</protein>
<keyword evidence="3" id="KW-0732">Signal</keyword>
<dbReference type="RefSeq" id="NP_001144398.1">
    <property type="nucleotide sequence ID" value="NM_001150926.1"/>
</dbReference>
<accession>B6TT12</accession>
<evidence type="ECO:0000313" key="4">
    <source>
        <dbReference type="EMBL" id="ACG40245.1"/>
    </source>
</evidence>
<feature type="transmembrane region" description="Helical" evidence="2">
    <location>
        <begin position="98"/>
        <end position="119"/>
    </location>
</feature>
<feature type="region of interest" description="Disordered" evidence="1">
    <location>
        <begin position="34"/>
        <end position="91"/>
    </location>
</feature>
<proteinExistence type="evidence at transcript level"/>
<name>B6TT12_MAIZE</name>
<evidence type="ECO:0000256" key="2">
    <source>
        <dbReference type="SAM" id="Phobius"/>
    </source>
</evidence>
<reference evidence="4" key="1">
    <citation type="journal article" date="2009" name="Plant Mol. Biol.">
        <title>Insights into corn genes derived from large-scale cDNA sequencing.</title>
        <authorList>
            <person name="Alexandrov N.N."/>
            <person name="Brover V.V."/>
            <person name="Freidin S."/>
            <person name="Troukhan M.E."/>
            <person name="Tatarinova T.V."/>
            <person name="Zhang H."/>
            <person name="Swaller T.J."/>
            <person name="Lu Y.P."/>
            <person name="Bouck J."/>
            <person name="Flavell R.B."/>
            <person name="Feldmann K.A."/>
        </authorList>
    </citation>
    <scope>NUCLEOTIDE SEQUENCE</scope>
</reference>
<dbReference type="EMBL" id="EU968127">
    <property type="protein sequence ID" value="ACG40245.1"/>
    <property type="molecule type" value="mRNA"/>
</dbReference>
<organism evidence="4">
    <name type="scientific">Zea mays</name>
    <name type="common">Maize</name>
    <dbReference type="NCBI Taxonomy" id="4577"/>
    <lineage>
        <taxon>Eukaryota</taxon>
        <taxon>Viridiplantae</taxon>
        <taxon>Streptophyta</taxon>
        <taxon>Embryophyta</taxon>
        <taxon>Tracheophyta</taxon>
        <taxon>Spermatophyta</taxon>
        <taxon>Magnoliopsida</taxon>
        <taxon>Liliopsida</taxon>
        <taxon>Poales</taxon>
        <taxon>Poaceae</taxon>
        <taxon>PACMAD clade</taxon>
        <taxon>Panicoideae</taxon>
        <taxon>Andropogonodae</taxon>
        <taxon>Andropogoneae</taxon>
        <taxon>Tripsacinae</taxon>
        <taxon>Zea</taxon>
    </lineage>
</organism>
<dbReference type="HOGENOM" id="CLU_2053084_0_0_1"/>
<evidence type="ECO:0000256" key="1">
    <source>
        <dbReference type="SAM" id="MobiDB-lite"/>
    </source>
</evidence>
<feature type="signal peptide" evidence="3">
    <location>
        <begin position="1"/>
        <end position="24"/>
    </location>
</feature>
<evidence type="ECO:0000256" key="3">
    <source>
        <dbReference type="SAM" id="SignalP"/>
    </source>
</evidence>
<feature type="compositionally biased region" description="Low complexity" evidence="1">
    <location>
        <begin position="46"/>
        <end position="59"/>
    </location>
</feature>
<feature type="chain" id="PRO_5009948866" evidence="3">
    <location>
        <begin position="25"/>
        <end position="120"/>
    </location>
</feature>
<dbReference type="GeneID" id="100277331"/>
<dbReference type="KEGG" id="zma:100277331"/>
<keyword evidence="2" id="KW-0812">Transmembrane</keyword>
<keyword evidence="2" id="KW-1133">Transmembrane helix</keyword>
<feature type="compositionally biased region" description="Low complexity" evidence="1">
    <location>
        <begin position="69"/>
        <end position="80"/>
    </location>
</feature>
<sequence length="120" mass="11559">MALSPRGCTVLMALLLVAVVTALAAPAVTAAGLEWTPSERHKARSPKAPTALPSAAAPAGAPPTPGLYPPHGMAAAAPGPTQGAEAPAPSPYHNDGAAAVPFACSSVLLVVAGVAAAIVV</sequence>
<dbReference type="AlphaFoldDB" id="B6TT12"/>
<keyword evidence="2" id="KW-0472">Membrane</keyword>